<proteinExistence type="predicted"/>
<evidence type="ECO:0000313" key="2">
    <source>
        <dbReference type="EMBL" id="SLN53433.1"/>
    </source>
</evidence>
<gene>
    <name evidence="2" type="primary">apc4_3</name>
    <name evidence="2" type="ORF">ROA7023_02370</name>
</gene>
<dbReference type="EC" id="6.4.1.8" evidence="2"/>
<dbReference type="OrthoDB" id="9761586at2"/>
<dbReference type="GO" id="GO:0006749">
    <property type="term" value="P:glutathione metabolic process"/>
    <property type="evidence" value="ECO:0007669"/>
    <property type="project" value="TreeGrafter"/>
</dbReference>
<evidence type="ECO:0000259" key="1">
    <source>
        <dbReference type="Pfam" id="PF02538"/>
    </source>
</evidence>
<reference evidence="2 3" key="1">
    <citation type="submission" date="2017-03" db="EMBL/GenBank/DDBJ databases">
        <authorList>
            <person name="Afonso C.L."/>
            <person name="Miller P.J."/>
            <person name="Scott M.A."/>
            <person name="Spackman E."/>
            <person name="Goraichik I."/>
            <person name="Dimitrov K.M."/>
            <person name="Suarez D.L."/>
            <person name="Swayne D.E."/>
        </authorList>
    </citation>
    <scope>NUCLEOTIDE SEQUENCE [LARGE SCALE GENOMIC DNA]</scope>
    <source>
        <strain evidence="2 3">CECT 7023</strain>
    </source>
</reference>
<dbReference type="EMBL" id="FWFZ01000010">
    <property type="protein sequence ID" value="SLN53433.1"/>
    <property type="molecule type" value="Genomic_DNA"/>
</dbReference>
<dbReference type="Proteomes" id="UP000193900">
    <property type="component" value="Unassembled WGS sequence"/>
</dbReference>
<organism evidence="2 3">
    <name type="scientific">Roseisalinus antarcticus</name>
    <dbReference type="NCBI Taxonomy" id="254357"/>
    <lineage>
        <taxon>Bacteria</taxon>
        <taxon>Pseudomonadati</taxon>
        <taxon>Pseudomonadota</taxon>
        <taxon>Alphaproteobacteria</taxon>
        <taxon>Rhodobacterales</taxon>
        <taxon>Roseobacteraceae</taxon>
        <taxon>Roseisalinus</taxon>
    </lineage>
</organism>
<dbReference type="GO" id="GO:0017168">
    <property type="term" value="F:5-oxoprolinase (ATP-hydrolyzing) activity"/>
    <property type="evidence" value="ECO:0007669"/>
    <property type="project" value="TreeGrafter"/>
</dbReference>
<dbReference type="InterPro" id="IPR045079">
    <property type="entry name" value="Oxoprolinase-like"/>
</dbReference>
<protein>
    <submittedName>
        <fullName evidence="2">Acetophenone carboxylase delta subunit</fullName>
        <ecNumber evidence="2">6.4.1.8</ecNumber>
    </submittedName>
</protein>
<dbReference type="GO" id="GO:0005829">
    <property type="term" value="C:cytosol"/>
    <property type="evidence" value="ECO:0007669"/>
    <property type="project" value="TreeGrafter"/>
</dbReference>
<dbReference type="PANTHER" id="PTHR11365">
    <property type="entry name" value="5-OXOPROLINASE RELATED"/>
    <property type="match status" value="1"/>
</dbReference>
<name>A0A1Y5T1P3_9RHOB</name>
<evidence type="ECO:0000313" key="3">
    <source>
        <dbReference type="Proteomes" id="UP000193900"/>
    </source>
</evidence>
<dbReference type="InterPro" id="IPR003692">
    <property type="entry name" value="Hydantoinase_B"/>
</dbReference>
<feature type="domain" description="Hydantoinase B/oxoprolinase" evidence="1">
    <location>
        <begin position="14"/>
        <end position="529"/>
    </location>
</feature>
<dbReference type="Pfam" id="PF02538">
    <property type="entry name" value="Hydantoinase_B"/>
    <property type="match status" value="1"/>
</dbReference>
<keyword evidence="3" id="KW-1185">Reference proteome</keyword>
<dbReference type="PANTHER" id="PTHR11365:SF23">
    <property type="entry name" value="HYPOTHETICAL 5-OXOPROLINASE (EUROFUNG)-RELATED"/>
    <property type="match status" value="1"/>
</dbReference>
<dbReference type="GO" id="GO:0016874">
    <property type="term" value="F:ligase activity"/>
    <property type="evidence" value="ECO:0007669"/>
    <property type="project" value="UniProtKB-KW"/>
</dbReference>
<keyword evidence="2" id="KW-0436">Ligase</keyword>
<accession>A0A1Y5T1P3</accession>
<sequence length="555" mass="59209">MGMSDPGAIDGGLVEILRASLAQVAEEMRTTLIRTAFSPVIYEVLDFGISVYDARFDLIAEAPGLTRFLGANDFAVPTVMGHVGAANVGPGDVIVANYPYWTAAHVSDACLIAPVFAPGRPRPFAWLCVRAHWIDLGAKDPGYVLDSTDMHQEGLVLPGLKLVKGGVLDEELLALIRFNSRMPVPLTGDIHAQLAALQTGLRRMEALIARHGADTLDRGIAALIAYGEAMAARALADLPEGAWSAEDWLDGDGIDDTPVPMKVTVTHESGRLTVDFEGSAPATRGPVNLPFGSTLATAKVAFKALTSPGEPSNAGHMRALSVKAEPGTLFHAVYPAPTFTQWTGIVALELIFAALAKGMPEKVQASSGGDVPGFMMIGTHPETGAGYALSNNESVGWGATARHDGRLAGSHLSQSIVRNTPIEVLETRTAMRVDRFELRPDSFGDGRHRGGPGVLRELSFTAPGEFLTIAKKTRTRPWAIAGGQEPEPTCFTYFPGTDRERRAGTWRAPVQPGDRVRVETAGGAGYGDPATRDAAAILRDEQDGLRRPRQQETAR</sequence>
<dbReference type="AlphaFoldDB" id="A0A1Y5T1P3"/>